<evidence type="ECO:0000259" key="2">
    <source>
        <dbReference type="Pfam" id="PF01408"/>
    </source>
</evidence>
<dbReference type="InterPro" id="IPR055170">
    <property type="entry name" value="GFO_IDH_MocA-like_dom"/>
</dbReference>
<name>A0A4U0SQ59_9ACTN</name>
<comment type="caution">
    <text evidence="4">The sequence shown here is derived from an EMBL/GenBank/DDBJ whole genome shotgun (WGS) entry which is preliminary data.</text>
</comment>
<feature type="domain" description="Gfo/Idh/MocA-like oxidoreductase N-terminal" evidence="2">
    <location>
        <begin position="4"/>
        <end position="124"/>
    </location>
</feature>
<organism evidence="4 5">
    <name type="scientific">Actinacidiphila oryziradicis</name>
    <dbReference type="NCBI Taxonomy" id="2571141"/>
    <lineage>
        <taxon>Bacteria</taxon>
        <taxon>Bacillati</taxon>
        <taxon>Actinomycetota</taxon>
        <taxon>Actinomycetes</taxon>
        <taxon>Kitasatosporales</taxon>
        <taxon>Streptomycetaceae</taxon>
        <taxon>Actinacidiphila</taxon>
    </lineage>
</organism>
<dbReference type="AlphaFoldDB" id="A0A4U0SQ59"/>
<dbReference type="InterPro" id="IPR000683">
    <property type="entry name" value="Gfo/Idh/MocA-like_OxRdtase_N"/>
</dbReference>
<accession>A0A4U0SQ59</accession>
<reference evidence="4 5" key="1">
    <citation type="submission" date="2019-04" db="EMBL/GenBank/DDBJ databases">
        <title>Streptomyces oryziradicis sp. nov., a novel actinomycete isolated from rhizosphere soil of rice (Oryza sativa L.).</title>
        <authorList>
            <person name="Li C."/>
        </authorList>
    </citation>
    <scope>NUCLEOTIDE SEQUENCE [LARGE SCALE GENOMIC DNA]</scope>
    <source>
        <strain evidence="4 5">NEAU-C40</strain>
    </source>
</reference>
<protein>
    <submittedName>
        <fullName evidence="4">Gfo/Idh/MocA family oxidoreductase</fullName>
    </submittedName>
</protein>
<dbReference type="Pfam" id="PF01408">
    <property type="entry name" value="GFO_IDH_MocA"/>
    <property type="match status" value="1"/>
</dbReference>
<dbReference type="GO" id="GO:0016491">
    <property type="term" value="F:oxidoreductase activity"/>
    <property type="evidence" value="ECO:0007669"/>
    <property type="project" value="UniProtKB-KW"/>
</dbReference>
<dbReference type="SUPFAM" id="SSF51735">
    <property type="entry name" value="NAD(P)-binding Rossmann-fold domains"/>
    <property type="match status" value="1"/>
</dbReference>
<dbReference type="Gene3D" id="3.30.360.10">
    <property type="entry name" value="Dihydrodipicolinate Reductase, domain 2"/>
    <property type="match status" value="1"/>
</dbReference>
<dbReference type="InterPro" id="IPR036291">
    <property type="entry name" value="NAD(P)-bd_dom_sf"/>
</dbReference>
<dbReference type="PANTHER" id="PTHR43818:SF11">
    <property type="entry name" value="BCDNA.GH03377"/>
    <property type="match status" value="1"/>
</dbReference>
<keyword evidence="5" id="KW-1185">Reference proteome</keyword>
<evidence type="ECO:0000259" key="3">
    <source>
        <dbReference type="Pfam" id="PF22725"/>
    </source>
</evidence>
<keyword evidence="1" id="KW-0560">Oxidoreductase</keyword>
<dbReference type="OrthoDB" id="9792085at2"/>
<dbReference type="Proteomes" id="UP000305778">
    <property type="component" value="Unassembled WGS sequence"/>
</dbReference>
<dbReference type="Gene3D" id="3.40.50.720">
    <property type="entry name" value="NAD(P)-binding Rossmann-like Domain"/>
    <property type="match status" value="1"/>
</dbReference>
<dbReference type="PANTHER" id="PTHR43818">
    <property type="entry name" value="BCDNA.GH03377"/>
    <property type="match status" value="1"/>
</dbReference>
<proteinExistence type="predicted"/>
<dbReference type="GO" id="GO:0000166">
    <property type="term" value="F:nucleotide binding"/>
    <property type="evidence" value="ECO:0007669"/>
    <property type="project" value="InterPro"/>
</dbReference>
<sequence>MPALRVGMVGYAFMGAAHSHAWHTAPRFFDLPLRPEPAVLCGRSEPSVRTAAEKLGWADWETDWKRLVARDDIDVIDICTPGDTHAEIAVAALDAGKHVLCEKPLANSVDEAELMAAAAERAAARGVRAAVGFNYRRLPALALARRLIAQGRLGTLHHVRAQYLQDWLVDPDFPLTWRLRREKAGSGALGDLGAHAVDLAQYLTGQQITGVSALLETLVPERPLPDAASGLSATGAGTARGRVTVDDAAAFTARFAGGAIGVFEATRFATGRKNALRIEVNGSLGSLAFDLESLNELAFYDRAEDPDTAAFRTILVTEPNHPYMSAWWPAGHLIGYEHSFTHQVKDFTEAIAAGEQPSPSFADGLRVQRVLDAVAASAADRSVWTTVPIDH</sequence>
<feature type="domain" description="GFO/IDH/MocA-like oxidoreductase" evidence="3">
    <location>
        <begin position="143"/>
        <end position="287"/>
    </location>
</feature>
<dbReference type="Pfam" id="PF22725">
    <property type="entry name" value="GFO_IDH_MocA_C3"/>
    <property type="match status" value="1"/>
</dbReference>
<dbReference type="InterPro" id="IPR050463">
    <property type="entry name" value="Gfo/Idh/MocA_oxidrdct_glycsds"/>
</dbReference>
<gene>
    <name evidence="4" type="ORF">FCI23_17825</name>
</gene>
<evidence type="ECO:0000313" key="5">
    <source>
        <dbReference type="Proteomes" id="UP000305778"/>
    </source>
</evidence>
<evidence type="ECO:0000256" key="1">
    <source>
        <dbReference type="ARBA" id="ARBA00023002"/>
    </source>
</evidence>
<evidence type="ECO:0000313" key="4">
    <source>
        <dbReference type="EMBL" id="TKA10351.1"/>
    </source>
</evidence>
<dbReference type="SUPFAM" id="SSF55347">
    <property type="entry name" value="Glyceraldehyde-3-phosphate dehydrogenase-like, C-terminal domain"/>
    <property type="match status" value="1"/>
</dbReference>
<dbReference type="EMBL" id="SUMC01000015">
    <property type="protein sequence ID" value="TKA10351.1"/>
    <property type="molecule type" value="Genomic_DNA"/>
</dbReference>